<comment type="subcellular location">
    <subcellularLocation>
        <location evidence="1 7">Cell membrane</location>
        <topology evidence="1 7">Multi-pass membrane protein</topology>
    </subcellularLocation>
</comment>
<evidence type="ECO:0000256" key="5">
    <source>
        <dbReference type="ARBA" id="ARBA00022989"/>
    </source>
</evidence>
<comment type="similarity">
    <text evidence="7">Belongs to the binding-protein-dependent transport system permease family.</text>
</comment>
<feature type="transmembrane region" description="Helical" evidence="7">
    <location>
        <begin position="265"/>
        <end position="290"/>
    </location>
</feature>
<keyword evidence="10" id="KW-1185">Reference proteome</keyword>
<dbReference type="PANTHER" id="PTHR30193">
    <property type="entry name" value="ABC TRANSPORTER PERMEASE PROTEIN"/>
    <property type="match status" value="1"/>
</dbReference>
<protein>
    <submittedName>
        <fullName evidence="9">ABC transporter permease</fullName>
    </submittedName>
</protein>
<evidence type="ECO:0000256" key="7">
    <source>
        <dbReference type="RuleBase" id="RU363032"/>
    </source>
</evidence>
<dbReference type="RefSeq" id="WP_041052334.1">
    <property type="nucleotide sequence ID" value="NZ_JXAK01000093.1"/>
</dbReference>
<keyword evidence="2 7" id="KW-0813">Transport</keyword>
<evidence type="ECO:0000313" key="9">
    <source>
        <dbReference type="EMBL" id="KIL37826.1"/>
    </source>
</evidence>
<name>A0ABR5A9T2_9BACL</name>
<organism evidence="9 10">
    <name type="scientific">Gordoniibacillus kamchatkensis</name>
    <dbReference type="NCBI Taxonomy" id="1590651"/>
    <lineage>
        <taxon>Bacteria</taxon>
        <taxon>Bacillati</taxon>
        <taxon>Bacillota</taxon>
        <taxon>Bacilli</taxon>
        <taxon>Bacillales</taxon>
        <taxon>Paenibacillaceae</taxon>
        <taxon>Gordoniibacillus</taxon>
    </lineage>
</organism>
<evidence type="ECO:0000256" key="2">
    <source>
        <dbReference type="ARBA" id="ARBA00022448"/>
    </source>
</evidence>
<feature type="transmembrane region" description="Helical" evidence="7">
    <location>
        <begin position="158"/>
        <end position="179"/>
    </location>
</feature>
<reference evidence="9 10" key="1">
    <citation type="submission" date="2014-12" db="EMBL/GenBank/DDBJ databases">
        <title>Draft genome sequence of Paenibacillus kamchatkensis strain B-2647.</title>
        <authorList>
            <person name="Karlyshev A.V."/>
            <person name="Kudryashova E.B."/>
        </authorList>
    </citation>
    <scope>NUCLEOTIDE SEQUENCE [LARGE SCALE GENOMIC DNA]</scope>
    <source>
        <strain evidence="9 10">VKM B-2647</strain>
    </source>
</reference>
<dbReference type="SUPFAM" id="SSF161098">
    <property type="entry name" value="MetI-like"/>
    <property type="match status" value="1"/>
</dbReference>
<dbReference type="PANTHER" id="PTHR30193:SF41">
    <property type="entry name" value="DIACETYLCHITOBIOSE UPTAKE SYSTEM PERMEASE PROTEIN NGCF"/>
    <property type="match status" value="1"/>
</dbReference>
<dbReference type="Gene3D" id="1.10.3720.10">
    <property type="entry name" value="MetI-like"/>
    <property type="match status" value="1"/>
</dbReference>
<evidence type="ECO:0000259" key="8">
    <source>
        <dbReference type="PROSITE" id="PS50928"/>
    </source>
</evidence>
<dbReference type="Pfam" id="PF00528">
    <property type="entry name" value="BPD_transp_1"/>
    <property type="match status" value="1"/>
</dbReference>
<dbReference type="InterPro" id="IPR051393">
    <property type="entry name" value="ABC_transporter_permease"/>
</dbReference>
<gene>
    <name evidence="9" type="ORF">SD70_30445</name>
</gene>
<dbReference type="InterPro" id="IPR035906">
    <property type="entry name" value="MetI-like_sf"/>
</dbReference>
<proteinExistence type="inferred from homology"/>
<dbReference type="Proteomes" id="UP000031967">
    <property type="component" value="Unassembled WGS sequence"/>
</dbReference>
<feature type="transmembrane region" description="Helical" evidence="7">
    <location>
        <begin position="74"/>
        <end position="96"/>
    </location>
</feature>
<comment type="caution">
    <text evidence="9">The sequence shown here is derived from an EMBL/GenBank/DDBJ whole genome shotgun (WGS) entry which is preliminary data.</text>
</comment>
<evidence type="ECO:0000256" key="6">
    <source>
        <dbReference type="ARBA" id="ARBA00023136"/>
    </source>
</evidence>
<feature type="transmembrane region" description="Helical" evidence="7">
    <location>
        <begin position="221"/>
        <end position="240"/>
    </location>
</feature>
<evidence type="ECO:0000256" key="1">
    <source>
        <dbReference type="ARBA" id="ARBA00004651"/>
    </source>
</evidence>
<feature type="transmembrane region" description="Helical" evidence="7">
    <location>
        <begin position="108"/>
        <end position="128"/>
    </location>
</feature>
<dbReference type="PROSITE" id="PS50928">
    <property type="entry name" value="ABC_TM1"/>
    <property type="match status" value="1"/>
</dbReference>
<keyword evidence="3" id="KW-1003">Cell membrane</keyword>
<dbReference type="EMBL" id="JXAK01000093">
    <property type="protein sequence ID" value="KIL37826.1"/>
    <property type="molecule type" value="Genomic_DNA"/>
</dbReference>
<evidence type="ECO:0000256" key="4">
    <source>
        <dbReference type="ARBA" id="ARBA00022692"/>
    </source>
</evidence>
<evidence type="ECO:0000313" key="10">
    <source>
        <dbReference type="Proteomes" id="UP000031967"/>
    </source>
</evidence>
<feature type="domain" description="ABC transmembrane type-1" evidence="8">
    <location>
        <begin position="70"/>
        <end position="286"/>
    </location>
</feature>
<dbReference type="InterPro" id="IPR000515">
    <property type="entry name" value="MetI-like"/>
</dbReference>
<dbReference type="CDD" id="cd06261">
    <property type="entry name" value="TM_PBP2"/>
    <property type="match status" value="1"/>
</dbReference>
<keyword evidence="6 7" id="KW-0472">Membrane</keyword>
<feature type="transmembrane region" description="Helical" evidence="7">
    <location>
        <begin position="12"/>
        <end position="32"/>
    </location>
</feature>
<accession>A0ABR5A9T2</accession>
<keyword evidence="4 7" id="KW-0812">Transmembrane</keyword>
<keyword evidence="5 7" id="KW-1133">Transmembrane helix</keyword>
<sequence>MVQSKAQRAKFLAFCLLPTMILFAVFSVYPLISGLYYSLFKWSGSGAKKTFIGLGNYARLLEDPVIPKAIGHDYFLVFFKVLGIMVLATFFAVVLTQFRIKESGFYRVVFFFPNIMSVVVIGILWTFIYNPDMGLVNSGLRAIGLDGWTRPWLGSLTWALPSIVLPAVWAGIGLFMLMIMGGISGIPASIFEAADVDGATKWEQFWKITLPLVWAQLKASIIYIVITTLNGSFVIVQIMTEGGPNNATHVMGSYLYQQAFVNYNFGYAAAIGVLILALSLATVLCLQLFLKREKIQY</sequence>
<evidence type="ECO:0000256" key="3">
    <source>
        <dbReference type="ARBA" id="ARBA00022475"/>
    </source>
</evidence>